<accession>A0A511WY04</accession>
<sequence length="188" mass="21516">MRDFNFFQPFIPSKIKKSSTGEWVGLGVFILAAIVIAIPWILSNELRPLTREVQELETDVNDPKLQEDIERVIYLQAETEELRTSVDQLTHAIKTLNESEVVTQQLLVDLAQAKVDEVIFEEVTVNGQSVSIKGMAISREYIANLEYNLRQFNRYENIFVPSITYSDGYYGFSVEFNIQGGEDVEELD</sequence>
<gene>
    <name evidence="2" type="ORF">HAL01_04580</name>
</gene>
<feature type="transmembrane region" description="Helical" evidence="1">
    <location>
        <begin position="21"/>
        <end position="42"/>
    </location>
</feature>
<comment type="caution">
    <text evidence="2">The sequence shown here is derived from an EMBL/GenBank/DDBJ whole genome shotgun (WGS) entry which is preliminary data.</text>
</comment>
<keyword evidence="1" id="KW-0472">Membrane</keyword>
<dbReference type="OrthoDB" id="1707667at2"/>
<keyword evidence="3" id="KW-1185">Reference proteome</keyword>
<dbReference type="Pfam" id="PF05137">
    <property type="entry name" value="PilN"/>
    <property type="match status" value="1"/>
</dbReference>
<proteinExistence type="predicted"/>
<dbReference type="AlphaFoldDB" id="A0A511WY04"/>
<name>A0A511WY04_9BACI</name>
<protein>
    <submittedName>
        <fullName evidence="2">Uncharacterized protein</fullName>
    </submittedName>
</protein>
<dbReference type="InterPro" id="IPR007813">
    <property type="entry name" value="PilN"/>
</dbReference>
<organism evidence="2 3">
    <name type="scientific">Halolactibacillus alkaliphilus</name>
    <dbReference type="NCBI Taxonomy" id="442899"/>
    <lineage>
        <taxon>Bacteria</taxon>
        <taxon>Bacillati</taxon>
        <taxon>Bacillota</taxon>
        <taxon>Bacilli</taxon>
        <taxon>Bacillales</taxon>
        <taxon>Bacillaceae</taxon>
        <taxon>Halolactibacillus</taxon>
    </lineage>
</organism>
<reference evidence="2 3" key="1">
    <citation type="submission" date="2019-07" db="EMBL/GenBank/DDBJ databases">
        <title>Whole genome shotgun sequence of Halolactibacillus alkaliphilus NBRC 103919.</title>
        <authorList>
            <person name="Hosoyama A."/>
            <person name="Uohara A."/>
            <person name="Ohji S."/>
            <person name="Ichikawa N."/>
        </authorList>
    </citation>
    <scope>NUCLEOTIDE SEQUENCE [LARGE SCALE GENOMIC DNA]</scope>
    <source>
        <strain evidence="2 3">NBRC 103919</strain>
    </source>
</reference>
<keyword evidence="1" id="KW-0812">Transmembrane</keyword>
<dbReference type="RefSeq" id="WP_089800284.1">
    <property type="nucleotide sequence ID" value="NZ_BJYE01000004.1"/>
</dbReference>
<keyword evidence="1" id="KW-1133">Transmembrane helix</keyword>
<evidence type="ECO:0000313" key="2">
    <source>
        <dbReference type="EMBL" id="GEN55994.1"/>
    </source>
</evidence>
<dbReference type="STRING" id="442899.SAMN05720591_10546"/>
<evidence type="ECO:0000256" key="1">
    <source>
        <dbReference type="SAM" id="Phobius"/>
    </source>
</evidence>
<dbReference type="EMBL" id="BJYE01000004">
    <property type="protein sequence ID" value="GEN55994.1"/>
    <property type="molecule type" value="Genomic_DNA"/>
</dbReference>
<dbReference type="Proteomes" id="UP000321400">
    <property type="component" value="Unassembled WGS sequence"/>
</dbReference>
<evidence type="ECO:0000313" key="3">
    <source>
        <dbReference type="Proteomes" id="UP000321400"/>
    </source>
</evidence>